<keyword evidence="1" id="KW-1133">Transmembrane helix</keyword>
<dbReference type="EMBL" id="JBHSQV010000175">
    <property type="protein sequence ID" value="MFC5988030.1"/>
    <property type="molecule type" value="Genomic_DNA"/>
</dbReference>
<protein>
    <recommendedName>
        <fullName evidence="4">UDP-N-acetylmuramyl pentapeptide phosphotransferase/UDP-N-acetylglucosamine-1-phosphate transferase</fullName>
    </recommendedName>
</protein>
<feature type="transmembrane region" description="Helical" evidence="1">
    <location>
        <begin position="184"/>
        <end position="217"/>
    </location>
</feature>
<dbReference type="Proteomes" id="UP001596250">
    <property type="component" value="Unassembled WGS sequence"/>
</dbReference>
<keyword evidence="1" id="KW-0472">Membrane</keyword>
<evidence type="ECO:0000313" key="2">
    <source>
        <dbReference type="EMBL" id="MFC5988030.1"/>
    </source>
</evidence>
<name>A0ABW1ISF2_9BACL</name>
<evidence type="ECO:0008006" key="4">
    <source>
        <dbReference type="Google" id="ProtNLM"/>
    </source>
</evidence>
<organism evidence="2 3">
    <name type="scientific">Marinicrinis lubricantis</name>
    <dbReference type="NCBI Taxonomy" id="2086470"/>
    <lineage>
        <taxon>Bacteria</taxon>
        <taxon>Bacillati</taxon>
        <taxon>Bacillota</taxon>
        <taxon>Bacilli</taxon>
        <taxon>Bacillales</taxon>
        <taxon>Paenibacillaceae</taxon>
    </lineage>
</organism>
<feature type="transmembrane region" description="Helical" evidence="1">
    <location>
        <begin position="53"/>
        <end position="69"/>
    </location>
</feature>
<gene>
    <name evidence="2" type="ORF">ACFPXP_16630</name>
</gene>
<comment type="caution">
    <text evidence="2">The sequence shown here is derived from an EMBL/GenBank/DDBJ whole genome shotgun (WGS) entry which is preliminary data.</text>
</comment>
<feature type="transmembrane region" description="Helical" evidence="1">
    <location>
        <begin position="156"/>
        <end position="172"/>
    </location>
</feature>
<dbReference type="RefSeq" id="WP_379895472.1">
    <property type="nucleotide sequence ID" value="NZ_CBCSCT010000024.1"/>
</dbReference>
<reference evidence="3" key="1">
    <citation type="journal article" date="2019" name="Int. J. Syst. Evol. Microbiol.">
        <title>The Global Catalogue of Microorganisms (GCM) 10K type strain sequencing project: providing services to taxonomists for standard genome sequencing and annotation.</title>
        <authorList>
            <consortium name="The Broad Institute Genomics Platform"/>
            <consortium name="The Broad Institute Genome Sequencing Center for Infectious Disease"/>
            <person name="Wu L."/>
            <person name="Ma J."/>
        </authorList>
    </citation>
    <scope>NUCLEOTIDE SEQUENCE [LARGE SCALE GENOMIC DNA]</scope>
    <source>
        <strain evidence="3">CCM 8749</strain>
    </source>
</reference>
<keyword evidence="1" id="KW-0812">Transmembrane</keyword>
<feature type="transmembrane region" description="Helical" evidence="1">
    <location>
        <begin position="81"/>
        <end position="102"/>
    </location>
</feature>
<accession>A0ABW1ISF2</accession>
<feature type="transmembrane region" description="Helical" evidence="1">
    <location>
        <begin position="6"/>
        <end position="24"/>
    </location>
</feature>
<proteinExistence type="predicted"/>
<sequence>METAGNLMTVGIALLLFTIAAYWLRPRSLRFLQHYGLERDNFAGQRIPSMSGIYIWLLTVLYGVLWIILERMLGPQTESRLLTSLLFPLLWYQSIIFVIGWLDDTIGTTAVKGFKGHLGAVFKEKQFTTGILKAGGTGIVALTVVLQWNLPFQQGVLAFLLMAFMTNTINLLDVRPGRAMKGYGFLMFAALMFAAEPVLPFLLMFPVIISVLMLFPLDVRGKAMLGDTGSNLLGFSAGYTAAFTAPLWVQIGLLVGCVYLHWIAERSSISKLIENNALLRWLDRIGRVHG</sequence>
<feature type="transmembrane region" description="Helical" evidence="1">
    <location>
        <begin position="237"/>
        <end position="262"/>
    </location>
</feature>
<keyword evidence="3" id="KW-1185">Reference proteome</keyword>
<evidence type="ECO:0000313" key="3">
    <source>
        <dbReference type="Proteomes" id="UP001596250"/>
    </source>
</evidence>
<evidence type="ECO:0000256" key="1">
    <source>
        <dbReference type="SAM" id="Phobius"/>
    </source>
</evidence>